<feature type="compositionally biased region" description="Basic and acidic residues" evidence="1">
    <location>
        <begin position="31"/>
        <end position="54"/>
    </location>
</feature>
<reference evidence="3 4" key="1">
    <citation type="submission" date="2019-11" db="EMBL/GenBank/DDBJ databases">
        <authorList>
            <person name="Li J."/>
        </authorList>
    </citation>
    <scope>NUCLEOTIDE SEQUENCE [LARGE SCALE GENOMIC DNA]</scope>
    <source>
        <strain evidence="3 4">MF47</strain>
    </source>
</reference>
<evidence type="ECO:0000313" key="4">
    <source>
        <dbReference type="Proteomes" id="UP000392064"/>
    </source>
</evidence>
<evidence type="ECO:0000256" key="2">
    <source>
        <dbReference type="SAM" id="Phobius"/>
    </source>
</evidence>
<keyword evidence="4" id="KW-1185">Reference proteome</keyword>
<keyword evidence="2" id="KW-0812">Transmembrane</keyword>
<dbReference type="RefSeq" id="WP_153653960.1">
    <property type="nucleotide sequence ID" value="NZ_CP045737.1"/>
</dbReference>
<evidence type="ECO:0000256" key="1">
    <source>
        <dbReference type="SAM" id="MobiDB-lite"/>
    </source>
</evidence>
<organism evidence="3 4">
    <name type="scientific">Aeromicrobium yanjiei</name>
    <dbReference type="NCBI Taxonomy" id="2662028"/>
    <lineage>
        <taxon>Bacteria</taxon>
        <taxon>Bacillati</taxon>
        <taxon>Actinomycetota</taxon>
        <taxon>Actinomycetes</taxon>
        <taxon>Propionibacteriales</taxon>
        <taxon>Nocardioidaceae</taxon>
        <taxon>Aeromicrobium</taxon>
    </lineage>
</organism>
<feature type="compositionally biased region" description="Basic and acidic residues" evidence="1">
    <location>
        <begin position="71"/>
        <end position="83"/>
    </location>
</feature>
<protein>
    <submittedName>
        <fullName evidence="3">Uncharacterized protein</fullName>
    </submittedName>
</protein>
<gene>
    <name evidence="3" type="ORF">GEV26_13825</name>
</gene>
<accession>A0A5Q2MGU5</accession>
<evidence type="ECO:0000313" key="3">
    <source>
        <dbReference type="EMBL" id="QGG42367.1"/>
    </source>
</evidence>
<sequence length="210" mass="21545">MSLAGVARLSAAVVVAVVAIALVTVGIRGDGDRGTNDVQARDRSAARADTRSSADENASEIMPSRPSTSERSADEEVAPERPRAKASKKPLLTSSPRTASSRGAVVAGFPLAVLPVLPGSTVRSSGVSSRSDVVQVSLVATHERSPERILAGYRRILTAYGFVESPSPAVGGSTASAFARGRDHLTVTTTGGSGRTGYSLFGVIRAGAKD</sequence>
<feature type="region of interest" description="Disordered" evidence="1">
    <location>
        <begin position="31"/>
        <end position="99"/>
    </location>
</feature>
<proteinExistence type="predicted"/>
<dbReference type="EMBL" id="CP045737">
    <property type="protein sequence ID" value="QGG42367.1"/>
    <property type="molecule type" value="Genomic_DNA"/>
</dbReference>
<keyword evidence="2" id="KW-1133">Transmembrane helix</keyword>
<keyword evidence="2" id="KW-0472">Membrane</keyword>
<dbReference type="Proteomes" id="UP000392064">
    <property type="component" value="Chromosome"/>
</dbReference>
<dbReference type="AlphaFoldDB" id="A0A5Q2MGU5"/>
<name>A0A5Q2MGU5_9ACTN</name>
<feature type="transmembrane region" description="Helical" evidence="2">
    <location>
        <begin position="6"/>
        <end position="27"/>
    </location>
</feature>
<dbReference type="KEGG" id="aef:GEV26_13825"/>